<evidence type="ECO:0000313" key="2">
    <source>
        <dbReference type="EMBL" id="MXQ98244.1"/>
    </source>
</evidence>
<feature type="compositionally biased region" description="Basic and acidic residues" evidence="1">
    <location>
        <begin position="76"/>
        <end position="85"/>
    </location>
</feature>
<organism evidence="2 3">
    <name type="scientific">Bos mutus</name>
    <name type="common">wild yak</name>
    <dbReference type="NCBI Taxonomy" id="72004"/>
    <lineage>
        <taxon>Eukaryota</taxon>
        <taxon>Metazoa</taxon>
        <taxon>Chordata</taxon>
        <taxon>Craniata</taxon>
        <taxon>Vertebrata</taxon>
        <taxon>Euteleostomi</taxon>
        <taxon>Mammalia</taxon>
        <taxon>Eutheria</taxon>
        <taxon>Laurasiatheria</taxon>
        <taxon>Artiodactyla</taxon>
        <taxon>Ruminantia</taxon>
        <taxon>Pecora</taxon>
        <taxon>Bovidae</taxon>
        <taxon>Bovinae</taxon>
        <taxon>Bos</taxon>
    </lineage>
</organism>
<feature type="region of interest" description="Disordered" evidence="1">
    <location>
        <begin position="1"/>
        <end position="22"/>
    </location>
</feature>
<accession>A0A6B0SE76</accession>
<evidence type="ECO:0000256" key="1">
    <source>
        <dbReference type="SAM" id="MobiDB-lite"/>
    </source>
</evidence>
<proteinExistence type="predicted"/>
<feature type="region of interest" description="Disordered" evidence="1">
    <location>
        <begin position="59"/>
        <end position="109"/>
    </location>
</feature>
<gene>
    <name evidence="2" type="ORF">E5288_WYG001641</name>
</gene>
<keyword evidence="3" id="KW-1185">Reference proteome</keyword>
<sequence length="109" mass="11847">MRLPKPGSRTPLVPDSETLGDERFGVGTQHRIHRIRVSPKRGESSDIWEVTAFNSSSRKTQCKASPLDGNLASSQEAKETGREGPAEITLYTERDECLPAPTALPVTSG</sequence>
<name>A0A6B0SE76_9CETA</name>
<dbReference type="AlphaFoldDB" id="A0A6B0SE76"/>
<comment type="caution">
    <text evidence="2">The sequence shown here is derived from an EMBL/GenBank/DDBJ whole genome shotgun (WGS) entry which is preliminary data.</text>
</comment>
<evidence type="ECO:0000313" key="3">
    <source>
        <dbReference type="Proteomes" id="UP000322234"/>
    </source>
</evidence>
<protein>
    <submittedName>
        <fullName evidence="2">Uncharacterized protein</fullName>
    </submittedName>
</protein>
<dbReference type="Proteomes" id="UP000322234">
    <property type="component" value="Unassembled WGS sequence"/>
</dbReference>
<reference evidence="2" key="1">
    <citation type="submission" date="2019-10" db="EMBL/GenBank/DDBJ databases">
        <title>The sequence and de novo assembly of the wild yak genome.</title>
        <authorList>
            <person name="Liu Y."/>
        </authorList>
    </citation>
    <scope>NUCLEOTIDE SEQUENCE [LARGE SCALE GENOMIC DNA]</scope>
    <source>
        <strain evidence="2">WY2019</strain>
    </source>
</reference>
<dbReference type="EMBL" id="VBQZ03000227">
    <property type="protein sequence ID" value="MXQ98244.1"/>
    <property type="molecule type" value="Genomic_DNA"/>
</dbReference>